<feature type="region of interest" description="Disordered" evidence="1">
    <location>
        <begin position="128"/>
        <end position="147"/>
    </location>
</feature>
<dbReference type="KEGG" id="bpm:BURPS1710b_A0461"/>
<proteinExistence type="predicted"/>
<dbReference type="EMBL" id="CP000125">
    <property type="protein sequence ID" value="ABA52705.1"/>
    <property type="molecule type" value="Genomic_DNA"/>
</dbReference>
<name>Q3JLD3_BURP1</name>
<evidence type="ECO:0000313" key="3">
    <source>
        <dbReference type="Proteomes" id="UP000002700"/>
    </source>
</evidence>
<dbReference type="HOGENOM" id="CLU_1648974_0_0_4"/>
<dbReference type="EnsemblBacteria" id="ABA52705">
    <property type="protein sequence ID" value="ABA52705"/>
    <property type="gene ID" value="BURPS1710b_A0461"/>
</dbReference>
<reference evidence="2 3" key="1">
    <citation type="submission" date="2005-09" db="EMBL/GenBank/DDBJ databases">
        <authorList>
            <person name="Woods D.E."/>
            <person name="Nierman W.C."/>
        </authorList>
    </citation>
    <scope>NUCLEOTIDE SEQUENCE [LARGE SCALE GENOMIC DNA]</scope>
    <source>
        <strain evidence="2 3">1710b</strain>
    </source>
</reference>
<evidence type="ECO:0000256" key="1">
    <source>
        <dbReference type="SAM" id="MobiDB-lite"/>
    </source>
</evidence>
<accession>Q3JLD3</accession>
<feature type="compositionally biased region" description="Basic and acidic residues" evidence="1">
    <location>
        <begin position="128"/>
        <end position="140"/>
    </location>
</feature>
<gene>
    <name evidence="2" type="ordered locus">BURPS1710b_A0461</name>
</gene>
<keyword evidence="2" id="KW-0449">Lipoprotein</keyword>
<dbReference type="AlphaFoldDB" id="Q3JLD3"/>
<sequence length="161" mass="16842">MEVTTTAGAAAANVRRRGRPAPPAPRSPRAPAQAASQRRARPIRGRRLRIAWRIMMKHIAAMGLATLAALAALAGCSASSGPTYTVTQTSLPGHPDAYRVACGGVFGKYDTCTKIAARVCGDRPVDALERSADRRGDGGRGEPSSLTFDCAATRNVAPSDQ</sequence>
<feature type="region of interest" description="Disordered" evidence="1">
    <location>
        <begin position="1"/>
        <end position="42"/>
    </location>
</feature>
<organism evidence="2 3">
    <name type="scientific">Burkholderia pseudomallei (strain 1710b)</name>
    <dbReference type="NCBI Taxonomy" id="320372"/>
    <lineage>
        <taxon>Bacteria</taxon>
        <taxon>Pseudomonadati</taxon>
        <taxon>Pseudomonadota</taxon>
        <taxon>Betaproteobacteria</taxon>
        <taxon>Burkholderiales</taxon>
        <taxon>Burkholderiaceae</taxon>
        <taxon>Burkholderia</taxon>
        <taxon>pseudomallei group</taxon>
    </lineage>
</organism>
<protein>
    <submittedName>
        <fullName evidence="2">Putative lipoprotein</fullName>
    </submittedName>
</protein>
<dbReference type="Proteomes" id="UP000002700">
    <property type="component" value="Chromosome II"/>
</dbReference>
<evidence type="ECO:0000313" key="2">
    <source>
        <dbReference type="EMBL" id="ABA52705.1"/>
    </source>
</evidence>